<organism evidence="1 2">
    <name type="scientific">Dioscorea alata</name>
    <name type="common">Purple yam</name>
    <dbReference type="NCBI Taxonomy" id="55571"/>
    <lineage>
        <taxon>Eukaryota</taxon>
        <taxon>Viridiplantae</taxon>
        <taxon>Streptophyta</taxon>
        <taxon>Embryophyta</taxon>
        <taxon>Tracheophyta</taxon>
        <taxon>Spermatophyta</taxon>
        <taxon>Magnoliopsida</taxon>
        <taxon>Liliopsida</taxon>
        <taxon>Dioscoreales</taxon>
        <taxon>Dioscoreaceae</taxon>
        <taxon>Dioscorea</taxon>
    </lineage>
</organism>
<dbReference type="EMBL" id="CM037016">
    <property type="protein sequence ID" value="KAH7678901.1"/>
    <property type="molecule type" value="Genomic_DNA"/>
</dbReference>
<evidence type="ECO:0000313" key="1">
    <source>
        <dbReference type="EMBL" id="KAH7678901.1"/>
    </source>
</evidence>
<sequence>MTDVRCHRRKMMGRGPDGGCGTEEKPCSLSRSSSLSRDFRNSLHFYSQARKALSDRSPFESEEALSRVPTLPAVFAAALSNHSEGRRKHRKSHGEPAAKPSAHGQARDVWIATEEYFRPVTLGDIDALIPRVHFVSRPVDSCLSIPVLGDGKEEVKKEEDFDLVPVVVTSSPVPVAVMEEAVKTDVVMEEADDERKEMEIDEIVEKQGDEPSPINWLLGCKHRCLLASERPNKKRKLLGEDAGLDRLLLLPGSQAEGLPLCDFCCSVESCVSSNKFLTCESCKVTVHQKCYGVREVPKEAWLCSWCRQPETVRKSSKKGSDEPNVRPCLLCAKVGGALKPLAGDSGGRLRGAAAKFAHLFCSLWAPELFVEDTEAMEPLMNFGGIQETRKKLVCNVCKVKHGVCVRCSHGTCRTSFHPVCAREAKHRMEVWGKVSHDNVELRAFCSKHSVPQNNGHSEILGNLIACSGDGSSIVKATPPALMKSRLPKLRLSQKNRDASVVQNKSTGSGFEKMDTRKVSLEDDTVTVRLDFDGEAQPNKSGDSEIDHNNSVSNGLNLALILRKLIDRGKINVRDFASEMDISPDSLEAALVGETSSFSPGLRSKIVKWLQDSAHVPAYVGHLKHRSVSALPSSNKLAMANPTKVTDPYVPVAVTVAGLDVPDDVLIKSLPPRRRTKSNIRILKDNKALCSSDDTFSEEKDKKLASDLEVPIVLSKDSSRDVNNNNTHIGDQDFSFEGKDSLNPILDDTPKHPISTSLLNSASEENLGKSIDQDLNNEAQTQLQDEVERVQSIDSGIDQTDGDIGNVCNILQGDKLGHQDHDVNAAVSGIPDTNVAGTCGGSCIHPFIQMRLKHMGNPTLFSKKNGEANGNGHVGMHISSEMDTSPASYKHQCFHSSCPDASNGASSTGVDLLSKAKNMGILELSPGDEVEGELLYLQTKLLDNAVAVQRTCEDLLFSVVRNLPRELDAVNKQRWDLVLVNQFLREVREAKKRGRREKRHKEAQAVLAAAAAAVAASSRNSSLRKDQVDDMITSHHESPQKIGTVTGRTASPLVPQVKDNMRTSVAKILSDKHSDIFQIPDILKGNTLACEICRRAETMLNRIFVCSSCKVAVHLDCYQKLKNPIMSWKCELCEDLASRSRSPGYLTMDSMEMSGATIADCALCGGGSGAFRKTADGRWVHAFCAEWLLQSTFRRGQQNPIEGLDAVSKENNMLSCCICHHKVGAYVKCSYGQCQIAFHPTCARNTGLYMNVKMAGGRLQHKAYCDKHSLEQREIDIQQHGAEELKNIRQIRVELEKIRLLCERIVKREKLKKDLALCSHEILASRRDSIAFSMLVRSTYFHHGVSSESATTSINNKSYSGTIQRSDDVTVDSMVSGRRVLRLPLRRDVEGKNDDSSTSPLAVKRKLSDRSAFSSKQLPHRPTSVALRNSKEDEQKPKARKHAEVFQKELLMTSDEASMQNQRLPKGFAYVPISTLANNTPPPCDSESHEPQEPGG</sequence>
<name>A0ACB7VVG7_DIOAL</name>
<gene>
    <name evidence="1" type="ORF">IHE45_06G024700</name>
</gene>
<keyword evidence="1" id="KW-0489">Methyltransferase</keyword>
<comment type="caution">
    <text evidence="1">The sequence shown here is derived from an EMBL/GenBank/DDBJ whole genome shotgun (WGS) entry which is preliminary data.</text>
</comment>
<proteinExistence type="predicted"/>
<reference evidence="2" key="1">
    <citation type="journal article" date="2022" name="Nat. Commun.">
        <title>Chromosome evolution and the genetic basis of agronomically important traits in greater yam.</title>
        <authorList>
            <person name="Bredeson J.V."/>
            <person name="Lyons J.B."/>
            <person name="Oniyinde I.O."/>
            <person name="Okereke N.R."/>
            <person name="Kolade O."/>
            <person name="Nnabue I."/>
            <person name="Nwadili C.O."/>
            <person name="Hribova E."/>
            <person name="Parker M."/>
            <person name="Nwogha J."/>
            <person name="Shu S."/>
            <person name="Carlson J."/>
            <person name="Kariba R."/>
            <person name="Muthemba S."/>
            <person name="Knop K."/>
            <person name="Barton G.J."/>
            <person name="Sherwood A.V."/>
            <person name="Lopez-Montes A."/>
            <person name="Asiedu R."/>
            <person name="Jamnadass R."/>
            <person name="Muchugi A."/>
            <person name="Goodstein D."/>
            <person name="Egesi C.N."/>
            <person name="Featherston J."/>
            <person name="Asfaw A."/>
            <person name="Simpson G.G."/>
            <person name="Dolezel J."/>
            <person name="Hendre P.S."/>
            <person name="Van Deynze A."/>
            <person name="Kumar P.L."/>
            <person name="Obidiegwu J.E."/>
            <person name="Bhattacharjee R."/>
            <person name="Rokhsar D.S."/>
        </authorList>
    </citation>
    <scope>NUCLEOTIDE SEQUENCE [LARGE SCALE GENOMIC DNA]</scope>
    <source>
        <strain evidence="2">cv. TDa95/00328</strain>
    </source>
</reference>
<accession>A0ACB7VVG7</accession>
<dbReference type="EC" id="2.1.1.354" evidence="1"/>
<keyword evidence="1" id="KW-0808">Transferase</keyword>
<dbReference type="Proteomes" id="UP000827976">
    <property type="component" value="Chromosome 6"/>
</dbReference>
<protein>
    <submittedName>
        <fullName evidence="1">Histone-lysine N-methyltransferase protein</fullName>
        <ecNumber evidence="1">2.1.1.354</ecNumber>
    </submittedName>
</protein>
<evidence type="ECO:0000313" key="2">
    <source>
        <dbReference type="Proteomes" id="UP000827976"/>
    </source>
</evidence>
<keyword evidence="2" id="KW-1185">Reference proteome</keyword>